<evidence type="ECO:0000256" key="1">
    <source>
        <dbReference type="SAM" id="MobiDB-lite"/>
    </source>
</evidence>
<name>A0A6D2KPK0_9BRAS</name>
<dbReference type="EMBL" id="CACVBM020001642">
    <property type="protein sequence ID" value="CAA7056504.1"/>
    <property type="molecule type" value="Genomic_DNA"/>
</dbReference>
<feature type="region of interest" description="Disordered" evidence="1">
    <location>
        <begin position="1"/>
        <end position="69"/>
    </location>
</feature>
<evidence type="ECO:0000313" key="2">
    <source>
        <dbReference type="EMBL" id="CAA7056504.1"/>
    </source>
</evidence>
<evidence type="ECO:0000313" key="3">
    <source>
        <dbReference type="Proteomes" id="UP000467841"/>
    </source>
</evidence>
<accession>A0A6D2KPK0</accession>
<feature type="compositionally biased region" description="Basic and acidic residues" evidence="1">
    <location>
        <begin position="29"/>
        <end position="45"/>
    </location>
</feature>
<protein>
    <submittedName>
        <fullName evidence="2">Uncharacterized protein</fullName>
    </submittedName>
</protein>
<dbReference type="Proteomes" id="UP000467841">
    <property type="component" value="Unassembled WGS sequence"/>
</dbReference>
<feature type="compositionally biased region" description="Polar residues" evidence="1">
    <location>
        <begin position="46"/>
        <end position="55"/>
    </location>
</feature>
<organism evidence="2 3">
    <name type="scientific">Microthlaspi erraticum</name>
    <dbReference type="NCBI Taxonomy" id="1685480"/>
    <lineage>
        <taxon>Eukaryota</taxon>
        <taxon>Viridiplantae</taxon>
        <taxon>Streptophyta</taxon>
        <taxon>Embryophyta</taxon>
        <taxon>Tracheophyta</taxon>
        <taxon>Spermatophyta</taxon>
        <taxon>Magnoliopsida</taxon>
        <taxon>eudicotyledons</taxon>
        <taxon>Gunneridae</taxon>
        <taxon>Pentapetalae</taxon>
        <taxon>rosids</taxon>
        <taxon>malvids</taxon>
        <taxon>Brassicales</taxon>
        <taxon>Brassicaceae</taxon>
        <taxon>Coluteocarpeae</taxon>
        <taxon>Microthlaspi</taxon>
    </lineage>
</organism>
<keyword evidence="3" id="KW-1185">Reference proteome</keyword>
<dbReference type="AlphaFoldDB" id="A0A6D2KPK0"/>
<comment type="caution">
    <text evidence="2">The sequence shown here is derived from an EMBL/GenBank/DDBJ whole genome shotgun (WGS) entry which is preliminary data.</text>
</comment>
<reference evidence="2" key="1">
    <citation type="submission" date="2020-01" db="EMBL/GenBank/DDBJ databases">
        <authorList>
            <person name="Mishra B."/>
        </authorList>
    </citation>
    <scope>NUCLEOTIDE SEQUENCE [LARGE SCALE GENOMIC DNA]</scope>
</reference>
<proteinExistence type="predicted"/>
<sequence length="112" mass="12739">MIASEAPRSFPRNRQQRRRHVVDKTGCQTERENSNSTRLRAEGSESRGNFSTSPNHPERRSSRAGPRYYLSRTQTPNAIRRCRSTLSSTRRTTGGQLLMVGLCQTLSKAHHN</sequence>
<gene>
    <name evidence="2" type="ORF">MERR_LOCUS43740</name>
</gene>